<dbReference type="PANTHER" id="PTHR30055">
    <property type="entry name" value="HTH-TYPE TRANSCRIPTIONAL REGULATOR RUTR"/>
    <property type="match status" value="1"/>
</dbReference>
<dbReference type="Proteomes" id="UP001296993">
    <property type="component" value="Unassembled WGS sequence"/>
</dbReference>
<accession>A0ABS4XJM5</accession>
<dbReference type="Gene3D" id="1.10.357.10">
    <property type="entry name" value="Tetracycline Repressor, domain 2"/>
    <property type="match status" value="1"/>
</dbReference>
<dbReference type="InterPro" id="IPR009057">
    <property type="entry name" value="Homeodomain-like_sf"/>
</dbReference>
<proteinExistence type="predicted"/>
<gene>
    <name evidence="4" type="ORF">JOF47_004134</name>
</gene>
<dbReference type="InterPro" id="IPR001647">
    <property type="entry name" value="HTH_TetR"/>
</dbReference>
<keyword evidence="1 2" id="KW-0238">DNA-binding</keyword>
<dbReference type="PROSITE" id="PS50977">
    <property type="entry name" value="HTH_TETR_2"/>
    <property type="match status" value="1"/>
</dbReference>
<feature type="domain" description="HTH tetR-type" evidence="3">
    <location>
        <begin position="21"/>
        <end position="80"/>
    </location>
</feature>
<organism evidence="4 5">
    <name type="scientific">Paeniglutamicibacter kerguelensis</name>
    <dbReference type="NCBI Taxonomy" id="254788"/>
    <lineage>
        <taxon>Bacteria</taxon>
        <taxon>Bacillati</taxon>
        <taxon>Actinomycetota</taxon>
        <taxon>Actinomycetes</taxon>
        <taxon>Micrococcales</taxon>
        <taxon>Micrococcaceae</taxon>
        <taxon>Paeniglutamicibacter</taxon>
    </lineage>
</organism>
<evidence type="ECO:0000256" key="1">
    <source>
        <dbReference type="ARBA" id="ARBA00023125"/>
    </source>
</evidence>
<dbReference type="PRINTS" id="PR00455">
    <property type="entry name" value="HTHTETR"/>
</dbReference>
<dbReference type="PANTHER" id="PTHR30055:SF226">
    <property type="entry name" value="HTH-TYPE TRANSCRIPTIONAL REGULATOR PKSA"/>
    <property type="match status" value="1"/>
</dbReference>
<evidence type="ECO:0000313" key="4">
    <source>
        <dbReference type="EMBL" id="MBP2388561.1"/>
    </source>
</evidence>
<evidence type="ECO:0000256" key="2">
    <source>
        <dbReference type="PROSITE-ProRule" id="PRU00335"/>
    </source>
</evidence>
<feature type="DNA-binding region" description="H-T-H motif" evidence="2">
    <location>
        <begin position="43"/>
        <end position="62"/>
    </location>
</feature>
<protein>
    <submittedName>
        <fullName evidence="4">AcrR family transcriptional regulator</fullName>
    </submittedName>
</protein>
<dbReference type="SUPFAM" id="SSF46689">
    <property type="entry name" value="Homeodomain-like"/>
    <property type="match status" value="1"/>
</dbReference>
<reference evidence="4 5" key="1">
    <citation type="submission" date="2021-03" db="EMBL/GenBank/DDBJ databases">
        <title>Sequencing the genomes of 1000 actinobacteria strains.</title>
        <authorList>
            <person name="Klenk H.-P."/>
        </authorList>
    </citation>
    <scope>NUCLEOTIDE SEQUENCE [LARGE SCALE GENOMIC DNA]</scope>
    <source>
        <strain evidence="4 5">DSM 15797</strain>
    </source>
</reference>
<evidence type="ECO:0000259" key="3">
    <source>
        <dbReference type="PROSITE" id="PS50977"/>
    </source>
</evidence>
<keyword evidence="5" id="KW-1185">Reference proteome</keyword>
<dbReference type="Pfam" id="PF00440">
    <property type="entry name" value="TetR_N"/>
    <property type="match status" value="1"/>
</dbReference>
<dbReference type="EMBL" id="JAGIOF010000004">
    <property type="protein sequence ID" value="MBP2388561.1"/>
    <property type="molecule type" value="Genomic_DNA"/>
</dbReference>
<evidence type="ECO:0000313" key="5">
    <source>
        <dbReference type="Proteomes" id="UP001296993"/>
    </source>
</evidence>
<dbReference type="InterPro" id="IPR050109">
    <property type="entry name" value="HTH-type_TetR-like_transc_reg"/>
</dbReference>
<sequence length="203" mass="22119">MSDPGTTHEAKPPRATALAPGERKAMIVDAVMPLLLEFGPAVTSRQIAEAAGISEGTVYKAFGDKASLIQAAVDKQMDPAPLLRELGGIDPALPLEDKVLRALGLLQERFREAFRFMAMFDKYQKPSSGKSQEGFARVFREFLEPDLGRLNCDPDRVWQILRLLAFSSSLPRLNGGETYGAEELTGIILYGIAGAKPPTETEN</sequence>
<comment type="caution">
    <text evidence="4">The sequence shown here is derived from an EMBL/GenBank/DDBJ whole genome shotgun (WGS) entry which is preliminary data.</text>
</comment>
<dbReference type="RefSeq" id="WP_245357080.1">
    <property type="nucleotide sequence ID" value="NZ_BAAAJY010000004.1"/>
</dbReference>
<name>A0ABS4XJM5_9MICC</name>